<dbReference type="InterPro" id="IPR034660">
    <property type="entry name" value="DinB/YfiT-like"/>
</dbReference>
<dbReference type="RefSeq" id="WP_046790670.1">
    <property type="nucleotide sequence ID" value="NZ_CP011366.1"/>
</dbReference>
<accession>A0A0F7HN57</accession>
<name>A0A0F7HN57_9STAP</name>
<feature type="domain" description="DinB-like" evidence="1">
    <location>
        <begin position="29"/>
        <end position="166"/>
    </location>
</feature>
<dbReference type="AlphaFoldDB" id="A0A0F7HN57"/>
<dbReference type="Proteomes" id="UP000034029">
    <property type="component" value="Chromosome"/>
</dbReference>
<dbReference type="OrthoDB" id="2389280at2"/>
<organism evidence="3 5">
    <name type="scientific">Salinicoccus halodurans</name>
    <dbReference type="NCBI Taxonomy" id="407035"/>
    <lineage>
        <taxon>Bacteria</taxon>
        <taxon>Bacillati</taxon>
        <taxon>Bacillota</taxon>
        <taxon>Bacilli</taxon>
        <taxon>Bacillales</taxon>
        <taxon>Staphylococcaceae</taxon>
        <taxon>Salinicoccus</taxon>
    </lineage>
</organism>
<protein>
    <submittedName>
        <fullName evidence="3">DinB superfamily protein</fullName>
    </submittedName>
</protein>
<reference evidence="3 5" key="3">
    <citation type="submission" date="2016-10" db="EMBL/GenBank/DDBJ databases">
        <authorList>
            <person name="Varghese N."/>
            <person name="Submissions S."/>
        </authorList>
    </citation>
    <scope>NUCLEOTIDE SEQUENCE [LARGE SCALE GENOMIC DNA]</scope>
    <source>
        <strain evidence="3 5">CGMCC 1.6501</strain>
    </source>
</reference>
<keyword evidence="4" id="KW-1185">Reference proteome</keyword>
<evidence type="ECO:0000313" key="5">
    <source>
        <dbReference type="Proteomes" id="UP000183090"/>
    </source>
</evidence>
<proteinExistence type="predicted"/>
<reference evidence="4" key="2">
    <citation type="submission" date="2015-04" db="EMBL/GenBank/DDBJ databases">
        <title>Complete genome sequence of Salinicoccus halodurans strain H3B36, isolated from the Qaidam basin of China.</title>
        <authorList>
            <person name="Ma Y."/>
            <person name="Jiang K."/>
            <person name="Xue Y."/>
        </authorList>
    </citation>
    <scope>NUCLEOTIDE SEQUENCE [LARGE SCALE GENOMIC DNA]</scope>
    <source>
        <strain evidence="4">H3B36</strain>
    </source>
</reference>
<dbReference type="EMBL" id="CP011366">
    <property type="protein sequence ID" value="AKG74488.1"/>
    <property type="molecule type" value="Genomic_DNA"/>
</dbReference>
<dbReference type="Proteomes" id="UP000183090">
    <property type="component" value="Unassembled WGS sequence"/>
</dbReference>
<dbReference type="EMBL" id="FOTB01000005">
    <property type="protein sequence ID" value="SFK90908.1"/>
    <property type="molecule type" value="Genomic_DNA"/>
</dbReference>
<dbReference type="KEGG" id="shv:AAT16_09945"/>
<sequence length="175" mass="20960">MYKELENIFDELETLRNDYFSTDTFNRDIYKRTVPDKWSVGEVIYHCYLLLKLTRQLSQVYVPLAGSYMKLLHQRPKYYDGRMENIYAGKTMQAPAVLIPNMRKEYTKGELRLMLEEETDKLKKCLEGLNKDELYWIRYPDPVPGYPNIIQTVKVAKIHEAHHYRIVLERVGEYR</sequence>
<gene>
    <name evidence="2" type="ORF">AAT16_09945</name>
    <name evidence="3" type="ORF">SAMN05216235_2474</name>
</gene>
<dbReference type="Gene3D" id="1.20.120.450">
    <property type="entry name" value="dinb family like domain"/>
    <property type="match status" value="1"/>
</dbReference>
<evidence type="ECO:0000313" key="2">
    <source>
        <dbReference type="EMBL" id="AKG74488.1"/>
    </source>
</evidence>
<evidence type="ECO:0000259" key="1">
    <source>
        <dbReference type="Pfam" id="PF12867"/>
    </source>
</evidence>
<dbReference type="Pfam" id="PF12867">
    <property type="entry name" value="DinB_2"/>
    <property type="match status" value="1"/>
</dbReference>
<reference evidence="2 4" key="1">
    <citation type="journal article" date="2015" name="Int. J. Syst. Evol. Microbiol.">
        <title>Complete genome sequence of Salinicoccus halodurans H3B36, isolated from the Qaidam Basin in China.</title>
        <authorList>
            <person name="Jiang K."/>
            <person name="Xue Y."/>
            <person name="Ma Y."/>
        </authorList>
    </citation>
    <scope>NUCLEOTIDE SEQUENCE [LARGE SCALE GENOMIC DNA]</scope>
    <source>
        <strain evidence="2 4">H3B36</strain>
    </source>
</reference>
<evidence type="ECO:0000313" key="4">
    <source>
        <dbReference type="Proteomes" id="UP000034029"/>
    </source>
</evidence>
<dbReference type="SUPFAM" id="SSF109854">
    <property type="entry name" value="DinB/YfiT-like putative metalloenzymes"/>
    <property type="match status" value="1"/>
</dbReference>
<dbReference type="InterPro" id="IPR024775">
    <property type="entry name" value="DinB-like"/>
</dbReference>
<evidence type="ECO:0000313" key="3">
    <source>
        <dbReference type="EMBL" id="SFK90908.1"/>
    </source>
</evidence>